<dbReference type="Proteomes" id="UP000069902">
    <property type="component" value="Chromosome cPNK"/>
</dbReference>
<dbReference type="GO" id="GO:0046872">
    <property type="term" value="F:metal ion binding"/>
    <property type="evidence" value="ECO:0007669"/>
    <property type="project" value="UniProtKB-KW"/>
</dbReference>
<dbReference type="PANTHER" id="PTHR31302:SF31">
    <property type="entry name" value="PHOSPHODIESTERASE YAEI"/>
    <property type="match status" value="1"/>
</dbReference>
<protein>
    <submittedName>
        <fullName evidence="4">Putative metallophosphoesterase</fullName>
        <ecNumber evidence="4">3.1.-.-</ecNumber>
    </submittedName>
</protein>
<dbReference type="GO" id="GO:0009245">
    <property type="term" value="P:lipid A biosynthetic process"/>
    <property type="evidence" value="ECO:0007669"/>
    <property type="project" value="TreeGrafter"/>
</dbReference>
<dbReference type="SUPFAM" id="SSF56300">
    <property type="entry name" value="Metallo-dependent phosphatases"/>
    <property type="match status" value="1"/>
</dbReference>
<feature type="domain" description="Calcineurin-like phosphoesterase" evidence="3">
    <location>
        <begin position="53"/>
        <end position="261"/>
    </location>
</feature>
<dbReference type="RefSeq" id="WP_059060054.1">
    <property type="nucleotide sequence ID" value="NZ_LN879502.1"/>
</dbReference>
<evidence type="ECO:0000259" key="3">
    <source>
        <dbReference type="Pfam" id="PF00149"/>
    </source>
</evidence>
<dbReference type="Gene3D" id="3.60.21.10">
    <property type="match status" value="1"/>
</dbReference>
<dbReference type="EMBL" id="LN879502">
    <property type="protein sequence ID" value="CUI16096.1"/>
    <property type="molecule type" value="Genomic_DNA"/>
</dbReference>
<dbReference type="FunCoup" id="A0A0U5EPS7">
    <property type="interactions" value="96"/>
</dbReference>
<evidence type="ECO:0000256" key="1">
    <source>
        <dbReference type="ARBA" id="ARBA00022723"/>
    </source>
</evidence>
<dbReference type="EC" id="3.1.-.-" evidence="4"/>
<dbReference type="CDD" id="cd07385">
    <property type="entry name" value="MPP_YkuE_C"/>
    <property type="match status" value="1"/>
</dbReference>
<sequence>MRQKKKWAEWAWDAWCVASVIGLWPRFIEPHLLSVTKLALPIPRLPPNLNGLNILQFSDLHWSWRFSWHLKRKLIRKINRLKPDMIVFTGDFLCRSKLEDKEGLKSLLSSLQAPYGCFAILGNHDYERFITVNGEGYYDVEHPSETSDIGKGFKRLFSSTMLTGQATAEARKVSQHQELIDLLSQTPFQLLNNETQLVSLKDCKINVCGLEEYSLGRFNPEKAFQDYDRAYPGIVLSHNPDTIERLKPYPGDIILAGHTHGGQVNLPFLWRKFTQIEHLEFKSGLKSIGKKWAYINRGLASVMRFRWFAMPELTLLTLQVEKDG</sequence>
<dbReference type="InterPro" id="IPR029052">
    <property type="entry name" value="Metallo-depent_PP-like"/>
</dbReference>
<dbReference type="AlphaFoldDB" id="A0A0U5EPS7"/>
<gene>
    <name evidence="4" type="primary">yaeI</name>
    <name evidence="4" type="ORF">PNK_0467</name>
</gene>
<evidence type="ECO:0000313" key="5">
    <source>
        <dbReference type="Proteomes" id="UP000069902"/>
    </source>
</evidence>
<reference evidence="5" key="1">
    <citation type="submission" date="2015-09" db="EMBL/GenBank/DDBJ databases">
        <authorList>
            <person name="Bertelli C."/>
        </authorList>
    </citation>
    <scope>NUCLEOTIDE SEQUENCE [LARGE SCALE GENOMIC DNA]</scope>
    <source>
        <strain evidence="5">KNic</strain>
    </source>
</reference>
<dbReference type="GO" id="GO:0016020">
    <property type="term" value="C:membrane"/>
    <property type="evidence" value="ECO:0007669"/>
    <property type="project" value="GOC"/>
</dbReference>
<name>A0A0U5EPS7_9BACT</name>
<keyword evidence="5" id="KW-1185">Reference proteome</keyword>
<dbReference type="InParanoid" id="A0A0U5EPS7"/>
<dbReference type="STRING" id="389348.PNK_0467"/>
<evidence type="ECO:0000313" key="4">
    <source>
        <dbReference type="EMBL" id="CUI16096.1"/>
    </source>
</evidence>
<keyword evidence="1" id="KW-0479">Metal-binding</keyword>
<dbReference type="PANTHER" id="PTHR31302">
    <property type="entry name" value="TRANSMEMBRANE PROTEIN WITH METALLOPHOSPHOESTERASE DOMAIN-RELATED"/>
    <property type="match status" value="1"/>
</dbReference>
<dbReference type="PATRIC" id="fig|389348.3.peg.516"/>
<dbReference type="Pfam" id="PF00149">
    <property type="entry name" value="Metallophos"/>
    <property type="match status" value="1"/>
</dbReference>
<proteinExistence type="predicted"/>
<organism evidence="4 5">
    <name type="scientific">Candidatus Protochlamydia naegleriophila</name>
    <dbReference type="NCBI Taxonomy" id="389348"/>
    <lineage>
        <taxon>Bacteria</taxon>
        <taxon>Pseudomonadati</taxon>
        <taxon>Chlamydiota</taxon>
        <taxon>Chlamydiia</taxon>
        <taxon>Parachlamydiales</taxon>
        <taxon>Parachlamydiaceae</taxon>
        <taxon>Candidatus Protochlamydia</taxon>
    </lineage>
</organism>
<evidence type="ECO:0000256" key="2">
    <source>
        <dbReference type="ARBA" id="ARBA00022801"/>
    </source>
</evidence>
<keyword evidence="2 4" id="KW-0378">Hydrolase</keyword>
<accession>A0A0U5EPS7</accession>
<dbReference type="NCBIfam" id="NF033458">
    <property type="entry name" value="lipid_A_LpxG"/>
    <property type="match status" value="1"/>
</dbReference>
<dbReference type="GO" id="GO:0008758">
    <property type="term" value="F:UDP-2,3-diacylglucosamine hydrolase activity"/>
    <property type="evidence" value="ECO:0007669"/>
    <property type="project" value="TreeGrafter"/>
</dbReference>
<dbReference type="InterPro" id="IPR004843">
    <property type="entry name" value="Calcineurin-like_PHP"/>
</dbReference>
<dbReference type="InterPro" id="IPR051158">
    <property type="entry name" value="Metallophosphoesterase_sf"/>
</dbReference>
<dbReference type="KEGG" id="pnl:PNK_0467"/>